<keyword evidence="3" id="KW-0812">Transmembrane</keyword>
<dbReference type="InterPro" id="IPR011050">
    <property type="entry name" value="Pectin_lyase_fold/virulence"/>
</dbReference>
<dbReference type="PANTHER" id="PTHR11319:SF35">
    <property type="entry name" value="OUTER MEMBRANE PROTEIN PMPC-RELATED"/>
    <property type="match status" value="1"/>
</dbReference>
<keyword evidence="3" id="KW-0472">Membrane</keyword>
<feature type="chain" id="PRO_5042259925" description="Probable pectate lyase C" evidence="4">
    <location>
        <begin position="24"/>
        <end position="1769"/>
    </location>
</feature>
<feature type="compositionally biased region" description="Basic and acidic residues" evidence="2">
    <location>
        <begin position="1393"/>
        <end position="1424"/>
    </location>
</feature>
<dbReference type="InterPro" id="IPR012334">
    <property type="entry name" value="Pectin_lyas_fold"/>
</dbReference>
<keyword evidence="4" id="KW-0732">Signal</keyword>
<dbReference type="PROSITE" id="PS00018">
    <property type="entry name" value="EF_HAND_1"/>
    <property type="match status" value="1"/>
</dbReference>
<dbReference type="SUPFAM" id="SSF51126">
    <property type="entry name" value="Pectin lyase-like"/>
    <property type="match status" value="3"/>
</dbReference>
<dbReference type="EMBL" id="LGRX02033712">
    <property type="protein sequence ID" value="KAK3240203.1"/>
    <property type="molecule type" value="Genomic_DNA"/>
</dbReference>
<comment type="caution">
    <text evidence="6">The sequence shown here is derived from an EMBL/GenBank/DDBJ whole genome shotgun (WGS) entry which is preliminary data.</text>
</comment>
<dbReference type="CDD" id="cd00185">
    <property type="entry name" value="TNFRSF"/>
    <property type="match status" value="1"/>
</dbReference>
<dbReference type="Gene3D" id="2.160.20.10">
    <property type="entry name" value="Single-stranded right-handed beta-helix, Pectin lyase-like"/>
    <property type="match status" value="1"/>
</dbReference>
<dbReference type="Pfam" id="PF06011">
    <property type="entry name" value="TRP"/>
    <property type="match status" value="1"/>
</dbReference>
<dbReference type="PROSITE" id="PS50222">
    <property type="entry name" value="EF_HAND_2"/>
    <property type="match status" value="1"/>
</dbReference>
<feature type="transmembrane region" description="Helical" evidence="3">
    <location>
        <begin position="1300"/>
        <end position="1324"/>
    </location>
</feature>
<feature type="compositionally biased region" description="Basic and acidic residues" evidence="2">
    <location>
        <begin position="1722"/>
        <end position="1733"/>
    </location>
</feature>
<feature type="transmembrane region" description="Helical" evidence="3">
    <location>
        <begin position="1106"/>
        <end position="1130"/>
    </location>
</feature>
<feature type="transmembrane region" description="Helical" evidence="3">
    <location>
        <begin position="1557"/>
        <end position="1575"/>
    </location>
</feature>
<feature type="region of interest" description="Disordered" evidence="2">
    <location>
        <begin position="112"/>
        <end position="161"/>
    </location>
</feature>
<feature type="compositionally biased region" description="Low complexity" evidence="2">
    <location>
        <begin position="122"/>
        <end position="136"/>
    </location>
</feature>
<dbReference type="PANTHER" id="PTHR11319">
    <property type="entry name" value="G PROTEIN-COUPLED RECEPTOR-RELATED"/>
    <property type="match status" value="1"/>
</dbReference>
<gene>
    <name evidence="6" type="ORF">CYMTET_49941</name>
</gene>
<protein>
    <recommendedName>
        <fullName evidence="1">Probable pectate lyase C</fullName>
    </recommendedName>
</protein>
<evidence type="ECO:0000313" key="7">
    <source>
        <dbReference type="Proteomes" id="UP001190700"/>
    </source>
</evidence>
<evidence type="ECO:0000259" key="5">
    <source>
        <dbReference type="PROSITE" id="PS50222"/>
    </source>
</evidence>
<dbReference type="Pfam" id="PF13229">
    <property type="entry name" value="Beta_helix"/>
    <property type="match status" value="1"/>
</dbReference>
<evidence type="ECO:0000313" key="6">
    <source>
        <dbReference type="EMBL" id="KAK3240203.1"/>
    </source>
</evidence>
<dbReference type="InterPro" id="IPR018247">
    <property type="entry name" value="EF_Hand_1_Ca_BS"/>
</dbReference>
<accession>A0AAE0ETD5</accession>
<dbReference type="SMART" id="SM00710">
    <property type="entry name" value="PbH1"/>
    <property type="match status" value="10"/>
</dbReference>
<dbReference type="GO" id="GO:0005509">
    <property type="term" value="F:calcium ion binding"/>
    <property type="evidence" value="ECO:0007669"/>
    <property type="project" value="InterPro"/>
</dbReference>
<feature type="transmembrane region" description="Helical" evidence="3">
    <location>
        <begin position="1246"/>
        <end position="1265"/>
    </location>
</feature>
<sequence length="1769" mass="188515">MQSRTKLCLKVFLLFAITGRILTTAHSFSSGPPHPESLPLRVEALRNTFARLDSNQDGCVELVEFITWGLSGHYEDLGKPSTFKDDQTSRSEPVVTEDFLDREAQSARARLDARSLQELGNSSRPPSSPGGASSPYPSLPPAPPIAQIPPAPETPGEVDTNSVTITDNATAEALLREAIEDQSVSTIILQVERIQLNAALPIVTRELRILGECSGSLCIIDGQGSHRILTATSRRASLELYCVHLFRANNTVSGTGGGGLLVTDGARGRVEGCIVSDCTVDSDSGGGGVACTASGFLLLLDTVVRDNIVNNGLGGGGVLSSAAEVEIHRCLITRNRNYKCFGGAGLGVVSSGLMTVSESVVTENQDLDSLGGGGGLGMVSGNAIFRNSTISENNSSAIGGGIGSIFSPMSLIVENSHLYHNRATDGGGGIYGLYCNTSDSDGDPSNFTVSGTLFESNSAVQGAGLQVSLACSVQISSSTFLGNTAPNEGGAMYIYNARAWISDGMVFDSNDANTGGAIYITASSEVLIYGNVSILGNTAGSDGGGGMVVRLSVLTLRDGVVLSQNSALSDGGGMLLESSQLFMESSSMNSNHALFSGGGLGMRCSSLQMDNSVIESNHAMLTGGGINAELCESPTYIQMQSCLVASNSVGGAGGGAYLRVPSTILATQFVTNVALEAGGVAMFADTALSGGLLEGNAASVHGGGLMLFHGAHLSLQDTTARNNSAATGIGGAIYLMSLGNASNQTAWGSQAELRNVTLTGNRAPSFSGAAIGCNHALPSPFSLNLSLVNMTDNLALNGQCIYLMLSDNMPRVVEPYVEDCVCRYAGANASMFSTVAVSSALHQPLGVLAPASLELHSGEMVSPELVYAAFDFYGSLVQTLNNTLLVAVNASNEDASSPSLLELTSRYEFYEGGAAFDSLALNGGVGETYKLDFNPVGLCSESQNVDGEWDFWMSRSLRVTLHPCDPGETYSSGSETKCTPCAEGTVRFDNRSNECSSCLDTGLTCTGGNQFEVQVGQWLAVESATKACGDDDPQCVFDRVYSCNQEAPCTPEGGQPVSGSANSSVYISQAAQCGEGYDAAVPLCGRCLVGYARTVAGDCKGCPSPLLLSLTISGAVLFLVLLAVILWAVIRLNPSRFRSKVTEVCSTRVAGGMKRTARMSTTETTTETTGSNSAATSASTSIFFGMMQVSGQTIIVFDAAIIPNIYETFLRISAVFNFDLLSWLQISCVTYYLVDSNVTQSFYWRFAIQAVLTILIMIPLIRKLSPQTLRALFTKRSLIPLILDSGTGLEESKSVTNPNFYLAISMFILIQWHPILGTTMFQLFNCRYLHFDEAEAKPYLVLDHGVECFTNLWYLYAWIAATVIVLYIIGMPVAIACLLYHLDQCKWDAPGGAEDRGGARERDSIQDVSGDPHEEPMDAWEEKKEKKNLLSLSRSLSRRVDAGIDRDGESHTVTFQTPKHGSASAAGAGLEPMEQPFSLLDEERVQELLGILYIHYKREYYWFTPYDMMRRLAQTSAVIIVRMLDGAYATIYALLVAMLAMVFHTWLAPFEHSTNNFMQMLCLLSHCIVVLMLLVEEHVADGADSKFTGTLLVVLHTCLTIYLCFKIGKAYAATLHSIWEEVRKAGGKVSRRLMQSTSNIGAGTNETLAWVRNSFSGQSRASMLPASAGVSDPAQSRKAEEDDGESIMAKWSSMSDFGAMSSGAQFQMQPVFMVNPSYDSGMHGDSKGLKDSDPGIETDGSDKQSEEMESVTAQFERHPSKTRSSTALM</sequence>
<dbReference type="InterPro" id="IPR002048">
    <property type="entry name" value="EF_hand_dom"/>
</dbReference>
<feature type="signal peptide" evidence="4">
    <location>
        <begin position="1"/>
        <end position="23"/>
    </location>
</feature>
<name>A0AAE0ETD5_9CHLO</name>
<feature type="domain" description="EF-hand" evidence="5">
    <location>
        <begin position="40"/>
        <end position="75"/>
    </location>
</feature>
<feature type="region of interest" description="Disordered" evidence="2">
    <location>
        <begin position="1392"/>
        <end position="1424"/>
    </location>
</feature>
<dbReference type="InterPro" id="IPR010308">
    <property type="entry name" value="TRP_C"/>
</dbReference>
<feature type="region of interest" description="Disordered" evidence="2">
    <location>
        <begin position="1662"/>
        <end position="1685"/>
    </location>
</feature>
<evidence type="ECO:0000256" key="3">
    <source>
        <dbReference type="SAM" id="Phobius"/>
    </source>
</evidence>
<feature type="transmembrane region" description="Helical" evidence="3">
    <location>
        <begin position="1353"/>
        <end position="1380"/>
    </location>
</feature>
<dbReference type="Proteomes" id="UP001190700">
    <property type="component" value="Unassembled WGS sequence"/>
</dbReference>
<keyword evidence="7" id="KW-1185">Reference proteome</keyword>
<feature type="transmembrane region" description="Helical" evidence="3">
    <location>
        <begin position="1587"/>
        <end position="1608"/>
    </location>
</feature>
<keyword evidence="3" id="KW-1133">Transmembrane helix</keyword>
<evidence type="ECO:0000256" key="2">
    <source>
        <dbReference type="SAM" id="MobiDB-lite"/>
    </source>
</evidence>
<dbReference type="InterPro" id="IPR006626">
    <property type="entry name" value="PbH1"/>
</dbReference>
<feature type="compositionally biased region" description="Pro residues" evidence="2">
    <location>
        <begin position="137"/>
        <end position="153"/>
    </location>
</feature>
<dbReference type="InterPro" id="IPR039448">
    <property type="entry name" value="Beta_helix"/>
</dbReference>
<proteinExistence type="predicted"/>
<feature type="transmembrane region" description="Helical" evidence="3">
    <location>
        <begin position="1519"/>
        <end position="1545"/>
    </location>
</feature>
<feature type="region of interest" description="Disordered" evidence="2">
    <location>
        <begin position="1717"/>
        <end position="1769"/>
    </location>
</feature>
<feature type="transmembrane region" description="Helical" evidence="3">
    <location>
        <begin position="1214"/>
        <end position="1234"/>
    </location>
</feature>
<evidence type="ECO:0000256" key="1">
    <source>
        <dbReference type="ARBA" id="ARBA00016512"/>
    </source>
</evidence>
<organism evidence="6 7">
    <name type="scientific">Cymbomonas tetramitiformis</name>
    <dbReference type="NCBI Taxonomy" id="36881"/>
    <lineage>
        <taxon>Eukaryota</taxon>
        <taxon>Viridiplantae</taxon>
        <taxon>Chlorophyta</taxon>
        <taxon>Pyramimonadophyceae</taxon>
        <taxon>Pyramimonadales</taxon>
        <taxon>Pyramimonadaceae</taxon>
        <taxon>Cymbomonas</taxon>
    </lineage>
</organism>
<reference evidence="6 7" key="1">
    <citation type="journal article" date="2015" name="Genome Biol. Evol.">
        <title>Comparative Genomics of a Bacterivorous Green Alga Reveals Evolutionary Causalities and Consequences of Phago-Mixotrophic Mode of Nutrition.</title>
        <authorList>
            <person name="Burns J.A."/>
            <person name="Paasch A."/>
            <person name="Narechania A."/>
            <person name="Kim E."/>
        </authorList>
    </citation>
    <scope>NUCLEOTIDE SEQUENCE [LARGE SCALE GENOMIC DNA]</scope>
    <source>
        <strain evidence="6 7">PLY_AMNH</strain>
    </source>
</reference>
<evidence type="ECO:0000256" key="4">
    <source>
        <dbReference type="SAM" id="SignalP"/>
    </source>
</evidence>